<name>A0ABS3HQZ2_9ENTE</name>
<evidence type="ECO:0000256" key="1">
    <source>
        <dbReference type="SAM" id="Coils"/>
    </source>
</evidence>
<reference evidence="2 3" key="1">
    <citation type="submission" date="2021-03" db="EMBL/GenBank/DDBJ databases">
        <title>Enterococcal diversity collection.</title>
        <authorList>
            <person name="Gilmore M.S."/>
            <person name="Schwartzman J."/>
            <person name="Van Tyne D."/>
            <person name="Martin M."/>
            <person name="Earl A.M."/>
            <person name="Manson A.L."/>
            <person name="Straub T."/>
            <person name="Salamzade R."/>
            <person name="Saavedra J."/>
            <person name="Lebreton F."/>
            <person name="Prichula J."/>
            <person name="Schaufler K."/>
            <person name="Gaca A."/>
            <person name="Sgardioli B."/>
            <person name="Wagenaar J."/>
            <person name="Strong T."/>
        </authorList>
    </citation>
    <scope>NUCLEOTIDE SEQUENCE [LARGE SCALE GENOMIC DNA]</scope>
    <source>
        <strain evidence="2 3">DIV0080</strain>
    </source>
</reference>
<proteinExistence type="predicted"/>
<keyword evidence="3" id="KW-1185">Reference proteome</keyword>
<accession>A0ABS3HQZ2</accession>
<evidence type="ECO:0000313" key="2">
    <source>
        <dbReference type="EMBL" id="MBO0476172.1"/>
    </source>
</evidence>
<evidence type="ECO:0000313" key="3">
    <source>
        <dbReference type="Proteomes" id="UP000664857"/>
    </source>
</evidence>
<dbReference type="RefSeq" id="WP_206965089.1">
    <property type="nucleotide sequence ID" value="NZ_JAFLVX010000011.1"/>
</dbReference>
<organism evidence="2 3">
    <name type="scientific">Candidatus Vagococcus giribetii</name>
    <dbReference type="NCBI Taxonomy" id="2230876"/>
    <lineage>
        <taxon>Bacteria</taxon>
        <taxon>Bacillati</taxon>
        <taxon>Bacillota</taxon>
        <taxon>Bacilli</taxon>
        <taxon>Lactobacillales</taxon>
        <taxon>Enterococcaceae</taxon>
        <taxon>Vagococcus</taxon>
    </lineage>
</organism>
<gene>
    <name evidence="2" type="ORF">DOK76_03760</name>
</gene>
<dbReference type="Proteomes" id="UP000664857">
    <property type="component" value="Unassembled WGS sequence"/>
</dbReference>
<sequence>MFKIMYVPKHLRKISYAELLEKQDDLIKKAEDALTEAIEVKKENEKIQADLLMTLGNLNKCSDEDLKVMQTIATNYMKVSINKEKLK</sequence>
<feature type="coiled-coil region" evidence="1">
    <location>
        <begin position="16"/>
        <end position="50"/>
    </location>
</feature>
<protein>
    <submittedName>
        <fullName evidence="2">Uncharacterized protein</fullName>
    </submittedName>
</protein>
<keyword evidence="1" id="KW-0175">Coiled coil</keyword>
<dbReference type="EMBL" id="JAFLVX010000011">
    <property type="protein sequence ID" value="MBO0476172.1"/>
    <property type="molecule type" value="Genomic_DNA"/>
</dbReference>
<comment type="caution">
    <text evidence="2">The sequence shown here is derived from an EMBL/GenBank/DDBJ whole genome shotgun (WGS) entry which is preliminary data.</text>
</comment>